<proteinExistence type="predicted"/>
<reference evidence="1" key="1">
    <citation type="submission" date="2014-09" db="EMBL/GenBank/DDBJ databases">
        <authorList>
            <person name="Magalhaes I.L.F."/>
            <person name="Oliveira U."/>
            <person name="Santos F.R."/>
            <person name="Vidigal T.H.D.A."/>
            <person name="Brescovit A.D."/>
            <person name="Santos A.J."/>
        </authorList>
    </citation>
    <scope>NUCLEOTIDE SEQUENCE</scope>
    <source>
        <tissue evidence="1">Shoot tissue taken approximately 20 cm above the soil surface</tissue>
    </source>
</reference>
<dbReference type="AlphaFoldDB" id="A0A0A8ZHS0"/>
<accession>A0A0A8ZHS0</accession>
<evidence type="ECO:0000313" key="1">
    <source>
        <dbReference type="EMBL" id="JAD36280.1"/>
    </source>
</evidence>
<sequence>MIRQYKKKANIFHHCLNSANIH</sequence>
<name>A0A0A8ZHS0_ARUDO</name>
<protein>
    <submittedName>
        <fullName evidence="1">Uncharacterized protein</fullName>
    </submittedName>
</protein>
<reference evidence="1" key="2">
    <citation type="journal article" date="2015" name="Data Brief">
        <title>Shoot transcriptome of the giant reed, Arundo donax.</title>
        <authorList>
            <person name="Barrero R.A."/>
            <person name="Guerrero F.D."/>
            <person name="Moolhuijzen P."/>
            <person name="Goolsby J.A."/>
            <person name="Tidwell J."/>
            <person name="Bellgard S.E."/>
            <person name="Bellgard M.I."/>
        </authorList>
    </citation>
    <scope>NUCLEOTIDE SEQUENCE</scope>
    <source>
        <tissue evidence="1">Shoot tissue taken approximately 20 cm above the soil surface</tissue>
    </source>
</reference>
<dbReference type="EMBL" id="GBRH01261615">
    <property type="protein sequence ID" value="JAD36280.1"/>
    <property type="molecule type" value="Transcribed_RNA"/>
</dbReference>
<organism evidence="1">
    <name type="scientific">Arundo donax</name>
    <name type="common">Giant reed</name>
    <name type="synonym">Donax arundinaceus</name>
    <dbReference type="NCBI Taxonomy" id="35708"/>
    <lineage>
        <taxon>Eukaryota</taxon>
        <taxon>Viridiplantae</taxon>
        <taxon>Streptophyta</taxon>
        <taxon>Embryophyta</taxon>
        <taxon>Tracheophyta</taxon>
        <taxon>Spermatophyta</taxon>
        <taxon>Magnoliopsida</taxon>
        <taxon>Liliopsida</taxon>
        <taxon>Poales</taxon>
        <taxon>Poaceae</taxon>
        <taxon>PACMAD clade</taxon>
        <taxon>Arundinoideae</taxon>
        <taxon>Arundineae</taxon>
        <taxon>Arundo</taxon>
    </lineage>
</organism>